<evidence type="ECO:0000313" key="2">
    <source>
        <dbReference type="Proteomes" id="UP001054945"/>
    </source>
</evidence>
<protein>
    <submittedName>
        <fullName evidence="1">Uncharacterized protein</fullName>
    </submittedName>
</protein>
<proteinExistence type="predicted"/>
<name>A0AAV4X4U2_CAEEX</name>
<dbReference type="EMBL" id="BPLR01017225">
    <property type="protein sequence ID" value="GIY89559.1"/>
    <property type="molecule type" value="Genomic_DNA"/>
</dbReference>
<dbReference type="Proteomes" id="UP001054945">
    <property type="component" value="Unassembled WGS sequence"/>
</dbReference>
<organism evidence="1 2">
    <name type="scientific">Caerostris extrusa</name>
    <name type="common">Bark spider</name>
    <name type="synonym">Caerostris bankana</name>
    <dbReference type="NCBI Taxonomy" id="172846"/>
    <lineage>
        <taxon>Eukaryota</taxon>
        <taxon>Metazoa</taxon>
        <taxon>Ecdysozoa</taxon>
        <taxon>Arthropoda</taxon>
        <taxon>Chelicerata</taxon>
        <taxon>Arachnida</taxon>
        <taxon>Araneae</taxon>
        <taxon>Araneomorphae</taxon>
        <taxon>Entelegynae</taxon>
        <taxon>Araneoidea</taxon>
        <taxon>Araneidae</taxon>
        <taxon>Caerostris</taxon>
    </lineage>
</organism>
<evidence type="ECO:0000313" key="1">
    <source>
        <dbReference type="EMBL" id="GIY89559.1"/>
    </source>
</evidence>
<gene>
    <name evidence="1" type="ORF">CEXT_139791</name>
</gene>
<keyword evidence="2" id="KW-1185">Reference proteome</keyword>
<sequence length="97" mass="11125">MLAIDTITMWYLKLHIRIGYIVFHEINAKKITQKKCFKTEMTCLVVCWAFKQGDTDSELDNRNRIERCRDIPSTGNIKSVGRNSSCIGLLENGVNSE</sequence>
<accession>A0AAV4X4U2</accession>
<comment type="caution">
    <text evidence="1">The sequence shown here is derived from an EMBL/GenBank/DDBJ whole genome shotgun (WGS) entry which is preliminary data.</text>
</comment>
<dbReference type="AlphaFoldDB" id="A0AAV4X4U2"/>
<reference evidence="1 2" key="1">
    <citation type="submission" date="2021-06" db="EMBL/GenBank/DDBJ databases">
        <title>Caerostris extrusa draft genome.</title>
        <authorList>
            <person name="Kono N."/>
            <person name="Arakawa K."/>
        </authorList>
    </citation>
    <scope>NUCLEOTIDE SEQUENCE [LARGE SCALE GENOMIC DNA]</scope>
</reference>